<evidence type="ECO:0000313" key="3">
    <source>
        <dbReference type="Proteomes" id="UP000013520"/>
    </source>
</evidence>
<proteinExistence type="predicted"/>
<dbReference type="EMBL" id="CP003273">
    <property type="protein sequence ID" value="AGL01303.1"/>
    <property type="molecule type" value="Genomic_DNA"/>
</dbReference>
<gene>
    <name evidence="2" type="ORF">Desgi_1855</name>
</gene>
<dbReference type="OrthoDB" id="61520at2"/>
<dbReference type="GO" id="GO:0016810">
    <property type="term" value="F:hydrolase activity, acting on carbon-nitrogen (but not peptide) bonds"/>
    <property type="evidence" value="ECO:0007669"/>
    <property type="project" value="InterPro"/>
</dbReference>
<dbReference type="RefSeq" id="WP_006522483.1">
    <property type="nucleotide sequence ID" value="NC_021184.1"/>
</dbReference>
<dbReference type="KEGG" id="dgi:Desgi_1855"/>
<dbReference type="AlphaFoldDB" id="R4KDP6"/>
<dbReference type="CDD" id="cd10950">
    <property type="entry name" value="CE4_BsYlxY_like"/>
    <property type="match status" value="1"/>
</dbReference>
<keyword evidence="2" id="KW-0378">Hydrolase</keyword>
<dbReference type="STRING" id="767817.Desgi_1855"/>
<keyword evidence="2" id="KW-0624">Polysaccharide degradation</keyword>
<name>R4KDP6_9FIRM</name>
<sequence length="246" mass="27737">MFIIINCRRVIKIFLLVSALVFILWVVCIRDHVATTVAVEPIYQGDEDVKAMALTCNVFWGEEYIGRMLEILEEKNVQMTFFVGGTWAEKFPDLVKKIYDQGHEIGSHGYSHPHPDNLSRQENLLDITKAEKIIYAITGEKPRLYAPPYGERGPAVLEAAQELGYQTVLWTIDTIDWQRPAPEIISKRVLNKMSNGAIVLMHPTAPTVNALSEIIDGLKKQGFELITVGKMLEQLPDKETLNSDGV</sequence>
<dbReference type="SUPFAM" id="SSF88713">
    <property type="entry name" value="Glycoside hydrolase/deacetylase"/>
    <property type="match status" value="1"/>
</dbReference>
<dbReference type="GO" id="GO:0045493">
    <property type="term" value="P:xylan catabolic process"/>
    <property type="evidence" value="ECO:0007669"/>
    <property type="project" value="UniProtKB-KW"/>
</dbReference>
<dbReference type="GO" id="GO:0016798">
    <property type="term" value="F:hydrolase activity, acting on glycosyl bonds"/>
    <property type="evidence" value="ECO:0007669"/>
    <property type="project" value="UniProtKB-KW"/>
</dbReference>
<evidence type="ECO:0000313" key="2">
    <source>
        <dbReference type="EMBL" id="AGL01303.1"/>
    </source>
</evidence>
<dbReference type="Proteomes" id="UP000013520">
    <property type="component" value="Chromosome"/>
</dbReference>
<dbReference type="PANTHER" id="PTHR10587">
    <property type="entry name" value="GLYCOSYL TRANSFERASE-RELATED"/>
    <property type="match status" value="1"/>
</dbReference>
<protein>
    <submittedName>
        <fullName evidence="2">Putative xylanase/chitin deacetylase</fullName>
    </submittedName>
</protein>
<dbReference type="PROSITE" id="PS51677">
    <property type="entry name" value="NODB"/>
    <property type="match status" value="1"/>
</dbReference>
<dbReference type="Gene3D" id="3.20.20.370">
    <property type="entry name" value="Glycoside hydrolase/deacetylase"/>
    <property type="match status" value="1"/>
</dbReference>
<keyword evidence="2" id="KW-0858">Xylan degradation</keyword>
<keyword evidence="3" id="KW-1185">Reference proteome</keyword>
<evidence type="ECO:0000259" key="1">
    <source>
        <dbReference type="PROSITE" id="PS51677"/>
    </source>
</evidence>
<accession>R4KDP6</accession>
<feature type="domain" description="NodB homology" evidence="1">
    <location>
        <begin position="50"/>
        <end position="226"/>
    </location>
</feature>
<keyword evidence="2" id="KW-0119">Carbohydrate metabolism</keyword>
<dbReference type="HOGENOM" id="CLU_021264_0_2_9"/>
<dbReference type="InterPro" id="IPR050248">
    <property type="entry name" value="Polysacc_deacetylase_ArnD"/>
</dbReference>
<dbReference type="GO" id="GO:0016020">
    <property type="term" value="C:membrane"/>
    <property type="evidence" value="ECO:0007669"/>
    <property type="project" value="TreeGrafter"/>
</dbReference>
<dbReference type="PANTHER" id="PTHR10587:SF80">
    <property type="entry name" value="CHITOOLIGOSACCHARIDE DEACETYLASE"/>
    <property type="match status" value="1"/>
</dbReference>
<dbReference type="InterPro" id="IPR002509">
    <property type="entry name" value="NODB_dom"/>
</dbReference>
<reference evidence="2 3" key="1">
    <citation type="submission" date="2012-01" db="EMBL/GenBank/DDBJ databases">
        <title>Complete sequence of Desulfotomaculum gibsoniae DSM 7213.</title>
        <authorList>
            <consortium name="US DOE Joint Genome Institute"/>
            <person name="Lucas S."/>
            <person name="Han J."/>
            <person name="Lapidus A."/>
            <person name="Cheng J.-F."/>
            <person name="Goodwin L."/>
            <person name="Pitluck S."/>
            <person name="Peters L."/>
            <person name="Ovchinnikova G."/>
            <person name="Teshima H."/>
            <person name="Detter J.C."/>
            <person name="Han C."/>
            <person name="Tapia R."/>
            <person name="Land M."/>
            <person name="Hauser L."/>
            <person name="Kyrpides N."/>
            <person name="Ivanova N."/>
            <person name="Pagani I."/>
            <person name="Parshina S."/>
            <person name="Plugge C."/>
            <person name="Muyzer G."/>
            <person name="Kuever J."/>
            <person name="Ivanova A."/>
            <person name="Nazina T."/>
            <person name="Klenk H.-P."/>
            <person name="Brambilla E."/>
            <person name="Spring S."/>
            <person name="Stams A.F."/>
            <person name="Woyke T."/>
        </authorList>
    </citation>
    <scope>NUCLEOTIDE SEQUENCE [LARGE SCALE GENOMIC DNA]</scope>
    <source>
        <strain evidence="2 3">DSM 7213</strain>
    </source>
</reference>
<dbReference type="eggNOG" id="COG0726">
    <property type="taxonomic scope" value="Bacteria"/>
</dbReference>
<organism evidence="2 3">
    <name type="scientific">Desulfoscipio gibsoniae DSM 7213</name>
    <dbReference type="NCBI Taxonomy" id="767817"/>
    <lineage>
        <taxon>Bacteria</taxon>
        <taxon>Bacillati</taxon>
        <taxon>Bacillota</taxon>
        <taxon>Clostridia</taxon>
        <taxon>Eubacteriales</taxon>
        <taxon>Desulfallaceae</taxon>
        <taxon>Desulfoscipio</taxon>
    </lineage>
</organism>
<dbReference type="Pfam" id="PF01522">
    <property type="entry name" value="Polysacc_deac_1"/>
    <property type="match status" value="1"/>
</dbReference>
<dbReference type="InterPro" id="IPR011330">
    <property type="entry name" value="Glyco_hydro/deAcase_b/a-brl"/>
</dbReference>
<keyword evidence="2" id="KW-0326">Glycosidase</keyword>